<dbReference type="PANTHER" id="PTHR47219:SF20">
    <property type="entry name" value="TBC1 DOMAIN FAMILY MEMBER 2B"/>
    <property type="match status" value="1"/>
</dbReference>
<evidence type="ECO:0000259" key="2">
    <source>
        <dbReference type="PROSITE" id="PS50086"/>
    </source>
</evidence>
<dbReference type="InterPro" id="IPR035969">
    <property type="entry name" value="Rab-GAP_TBC_sf"/>
</dbReference>
<evidence type="ECO:0000313" key="4">
    <source>
        <dbReference type="Proteomes" id="UP000650833"/>
    </source>
</evidence>
<dbReference type="InterPro" id="IPR000195">
    <property type="entry name" value="Rab-GAP-TBC_dom"/>
</dbReference>
<evidence type="ECO:0000313" key="3">
    <source>
        <dbReference type="EMBL" id="KAG2212855.1"/>
    </source>
</evidence>
<dbReference type="Gene3D" id="1.10.472.80">
    <property type="entry name" value="Ypt/Rab-GAP domain of gyp1p, domain 3"/>
    <property type="match status" value="1"/>
</dbReference>
<proteinExistence type="predicted"/>
<dbReference type="GO" id="GO:0031267">
    <property type="term" value="F:small GTPase binding"/>
    <property type="evidence" value="ECO:0007669"/>
    <property type="project" value="TreeGrafter"/>
</dbReference>
<dbReference type="SMART" id="SM00164">
    <property type="entry name" value="TBC"/>
    <property type="match status" value="1"/>
</dbReference>
<dbReference type="AlphaFoldDB" id="A0A8H7VA39"/>
<name>A0A8H7VA39_9FUNG</name>
<dbReference type="EMBL" id="JAEPRC010000044">
    <property type="protein sequence ID" value="KAG2212855.1"/>
    <property type="molecule type" value="Genomic_DNA"/>
</dbReference>
<organism evidence="3 4">
    <name type="scientific">Mucor plumbeus</name>
    <dbReference type="NCBI Taxonomy" id="97098"/>
    <lineage>
        <taxon>Eukaryota</taxon>
        <taxon>Fungi</taxon>
        <taxon>Fungi incertae sedis</taxon>
        <taxon>Mucoromycota</taxon>
        <taxon>Mucoromycotina</taxon>
        <taxon>Mucoromycetes</taxon>
        <taxon>Mucorales</taxon>
        <taxon>Mucorineae</taxon>
        <taxon>Mucoraceae</taxon>
        <taxon>Mucor</taxon>
    </lineage>
</organism>
<accession>A0A8H7VA39</accession>
<evidence type="ECO:0000256" key="1">
    <source>
        <dbReference type="SAM" id="MobiDB-lite"/>
    </source>
</evidence>
<dbReference type="SUPFAM" id="SSF47923">
    <property type="entry name" value="Ypt/Rab-GAP domain of gyp1p"/>
    <property type="match status" value="2"/>
</dbReference>
<feature type="region of interest" description="Disordered" evidence="1">
    <location>
        <begin position="336"/>
        <end position="355"/>
    </location>
</feature>
<keyword evidence="4" id="KW-1185">Reference proteome</keyword>
<feature type="compositionally biased region" description="Polar residues" evidence="1">
    <location>
        <begin position="38"/>
        <end position="48"/>
    </location>
</feature>
<reference evidence="3" key="1">
    <citation type="submission" date="2020-12" db="EMBL/GenBank/DDBJ databases">
        <title>Metabolic potential, ecology and presence of endohyphal bacteria is reflected in genomic diversity of Mucoromycotina.</title>
        <authorList>
            <person name="Muszewska A."/>
            <person name="Okrasinska A."/>
            <person name="Steczkiewicz K."/>
            <person name="Drgas O."/>
            <person name="Orlowska M."/>
            <person name="Perlinska-Lenart U."/>
            <person name="Aleksandrzak-Piekarczyk T."/>
            <person name="Szatraj K."/>
            <person name="Zielenkiewicz U."/>
            <person name="Pilsyk S."/>
            <person name="Malc E."/>
            <person name="Mieczkowski P."/>
            <person name="Kruszewska J.S."/>
            <person name="Biernat P."/>
            <person name="Pawlowska J."/>
        </authorList>
    </citation>
    <scope>NUCLEOTIDE SEQUENCE</scope>
    <source>
        <strain evidence="3">CBS 226.32</strain>
    </source>
</reference>
<dbReference type="Proteomes" id="UP000650833">
    <property type="component" value="Unassembled WGS sequence"/>
</dbReference>
<dbReference type="Gene3D" id="1.10.10.750">
    <property type="entry name" value="Ypt/Rab-GAP domain of gyp1p, domain 1"/>
    <property type="match status" value="1"/>
</dbReference>
<gene>
    <name evidence="3" type="ORF">INT46_009647</name>
</gene>
<dbReference type="GO" id="GO:0005096">
    <property type="term" value="F:GTPase activator activity"/>
    <property type="evidence" value="ECO:0007669"/>
    <property type="project" value="TreeGrafter"/>
</dbReference>
<feature type="compositionally biased region" description="Basic and acidic residues" evidence="1">
    <location>
        <begin position="336"/>
        <end position="346"/>
    </location>
</feature>
<dbReference type="OrthoDB" id="294251at2759"/>
<protein>
    <recommendedName>
        <fullName evidence="2">Rab-GAP TBC domain-containing protein</fullName>
    </recommendedName>
</protein>
<dbReference type="InterPro" id="IPR050302">
    <property type="entry name" value="Rab_GAP_TBC_domain"/>
</dbReference>
<dbReference type="PROSITE" id="PS50086">
    <property type="entry name" value="TBC_RABGAP"/>
    <property type="match status" value="1"/>
</dbReference>
<feature type="domain" description="Rab-GAP TBC" evidence="2">
    <location>
        <begin position="273"/>
        <end position="502"/>
    </location>
</feature>
<dbReference type="Gene3D" id="1.10.8.270">
    <property type="entry name" value="putative rabgap domain of human tbc1 domain family member 14 like domains"/>
    <property type="match status" value="1"/>
</dbReference>
<feature type="compositionally biased region" description="Acidic residues" evidence="1">
    <location>
        <begin position="96"/>
        <end position="105"/>
    </location>
</feature>
<feature type="region of interest" description="Disordered" evidence="1">
    <location>
        <begin position="160"/>
        <end position="213"/>
    </location>
</feature>
<dbReference type="Pfam" id="PF00566">
    <property type="entry name" value="RabGAP-TBC"/>
    <property type="match status" value="1"/>
</dbReference>
<feature type="compositionally biased region" description="Polar residues" evidence="1">
    <location>
        <begin position="74"/>
        <end position="90"/>
    </location>
</feature>
<dbReference type="PANTHER" id="PTHR47219">
    <property type="entry name" value="RAB GTPASE-ACTIVATING PROTEIN 1-LIKE"/>
    <property type="match status" value="1"/>
</dbReference>
<feature type="non-terminal residue" evidence="3">
    <location>
        <position position="1"/>
    </location>
</feature>
<comment type="caution">
    <text evidence="3">The sequence shown here is derived from an EMBL/GenBank/DDBJ whole genome shotgun (WGS) entry which is preliminary data.</text>
</comment>
<feature type="compositionally biased region" description="Low complexity" evidence="1">
    <location>
        <begin position="182"/>
        <end position="191"/>
    </location>
</feature>
<sequence length="618" mass="71150">MSFPSRSAATVDEHNIRKYSGRTRSSSFNHPAIRKQQSDSLFNSTPTNTRRRPSFDSHQNRQQQQQQQRIQAKASHSNFLQVSQHHNTGASSIDESGSEENDDDDSLYHSNHQVPVAAISTHQLDANKTLVDSPTPISAEEHNRSLANSFKEKLVISRKNTRKGANGNSDKGVFGTILGSRSSSTTTTNSNQQLYDDGSNAIYPPPQKQTGQRDQYGFLKSSQWLSEDAFNGFENYYAPIMKRRSLKWQQLLAENNDQWPSRNSKIKRYIRKGIPPELRGQAWLHYSGAKAKMDANKGIYWDLVQRAEEMGGQNENLDIIERDMPTKRKTDLHRTFPENNKFRPESHTQNTTPITPEEKMNIPIIKSLRRVLLAFSIYTPSIGYCQSLNYIAGMLLLFMDEEETFWTFATLINEILPPNTYDVTMEGANVDQNVLMILISERYPHLWNKMSEGKSFWECEEQEGTGMPTCSLVTSHWFLTLFINILPIESVLRVWDCLFYDGQKVLFRIALGIFKLNENEILAVNDPLEVFQVIQNMPKRMVDCHKLIDGTYLQYAATTRVSDEEIRDRRELFKKRRDERRRNIPVQKGGKLLKRGTVRGAIIHRAKEARYFVERAKT</sequence>
<feature type="region of interest" description="Disordered" evidence="1">
    <location>
        <begin position="1"/>
        <end position="109"/>
    </location>
</feature>
<feature type="compositionally biased region" description="Low complexity" evidence="1">
    <location>
        <begin position="60"/>
        <end position="71"/>
    </location>
</feature>